<dbReference type="RefSeq" id="WP_057757449.1">
    <property type="nucleotide sequence ID" value="NZ_AYYK01000018.1"/>
</dbReference>
<feature type="compositionally biased region" description="Basic and acidic residues" evidence="2">
    <location>
        <begin position="1"/>
        <end position="26"/>
    </location>
</feature>
<feature type="domain" description="CsbD-like" evidence="3">
    <location>
        <begin position="13"/>
        <end position="57"/>
    </location>
</feature>
<evidence type="ECO:0000259" key="3">
    <source>
        <dbReference type="Pfam" id="PF05532"/>
    </source>
</evidence>
<accession>A0A0R2BIN6</accession>
<evidence type="ECO:0000256" key="2">
    <source>
        <dbReference type="SAM" id="MobiDB-lite"/>
    </source>
</evidence>
<dbReference type="AlphaFoldDB" id="A0A0R2BIN6"/>
<keyword evidence="5" id="KW-1185">Reference proteome</keyword>
<dbReference type="SUPFAM" id="SSF69047">
    <property type="entry name" value="Hypothetical protein YjbJ"/>
    <property type="match status" value="1"/>
</dbReference>
<evidence type="ECO:0000313" key="5">
    <source>
        <dbReference type="Proteomes" id="UP000051813"/>
    </source>
</evidence>
<reference evidence="4 5" key="1">
    <citation type="journal article" date="2015" name="Genome Announc.">
        <title>Expanding the biotechnology potential of lactobacilli through comparative genomics of 213 strains and associated genera.</title>
        <authorList>
            <person name="Sun Z."/>
            <person name="Harris H.M."/>
            <person name="McCann A."/>
            <person name="Guo C."/>
            <person name="Argimon S."/>
            <person name="Zhang W."/>
            <person name="Yang X."/>
            <person name="Jeffery I.B."/>
            <person name="Cooney J.C."/>
            <person name="Kagawa T.F."/>
            <person name="Liu W."/>
            <person name="Song Y."/>
            <person name="Salvetti E."/>
            <person name="Wrobel A."/>
            <person name="Rasinkangas P."/>
            <person name="Parkhill J."/>
            <person name="Rea M.C."/>
            <person name="O'Sullivan O."/>
            <person name="Ritari J."/>
            <person name="Douillard F.P."/>
            <person name="Paul Ross R."/>
            <person name="Yang R."/>
            <person name="Briner A.E."/>
            <person name="Felis G.E."/>
            <person name="de Vos W.M."/>
            <person name="Barrangou R."/>
            <person name="Klaenhammer T.R."/>
            <person name="Caufield P.W."/>
            <person name="Cui Y."/>
            <person name="Zhang H."/>
            <person name="O'Toole P.W."/>
        </authorList>
    </citation>
    <scope>NUCLEOTIDE SEQUENCE [LARGE SCALE GENOMIC DNA]</scope>
    <source>
        <strain evidence="4 5">DSM 20335</strain>
    </source>
</reference>
<comment type="similarity">
    <text evidence="1">Belongs to the UPF0337 (CsbD) family.</text>
</comment>
<proteinExistence type="inferred from homology"/>
<name>A0A0R2BIN6_9LACO</name>
<protein>
    <recommendedName>
        <fullName evidence="3">CsbD-like domain-containing protein</fullName>
    </recommendedName>
</protein>
<dbReference type="EMBL" id="AYYK01000018">
    <property type="protein sequence ID" value="KRM78386.1"/>
    <property type="molecule type" value="Genomic_DNA"/>
</dbReference>
<comment type="caution">
    <text evidence="4">The sequence shown here is derived from an EMBL/GenBank/DDBJ whole genome shotgun (WGS) entry which is preliminary data.</text>
</comment>
<dbReference type="PATRIC" id="fig|1423738.3.peg.928"/>
<dbReference type="Gene3D" id="1.10.1470.10">
    <property type="entry name" value="YjbJ"/>
    <property type="match status" value="1"/>
</dbReference>
<gene>
    <name evidence="4" type="ORF">FC84_GL000919</name>
</gene>
<sequence>MMTSDKRKAATEDKFVGQVKEAEGKANGDTTQELQGKAKILKGKAKEKLADVEDAVEEVADKIVETFDHPEQ</sequence>
<dbReference type="InterPro" id="IPR008462">
    <property type="entry name" value="CsbD"/>
</dbReference>
<feature type="region of interest" description="Disordered" evidence="2">
    <location>
        <begin position="1"/>
        <end position="31"/>
    </location>
</feature>
<dbReference type="InterPro" id="IPR036629">
    <property type="entry name" value="YjbJ_sf"/>
</dbReference>
<organism evidence="4 5">
    <name type="scientific">Lapidilactobacillus dextrinicus DSM 20335</name>
    <dbReference type="NCBI Taxonomy" id="1423738"/>
    <lineage>
        <taxon>Bacteria</taxon>
        <taxon>Bacillati</taxon>
        <taxon>Bacillota</taxon>
        <taxon>Bacilli</taxon>
        <taxon>Lactobacillales</taxon>
        <taxon>Lactobacillaceae</taxon>
        <taxon>Lapidilactobacillus</taxon>
    </lineage>
</organism>
<evidence type="ECO:0000256" key="1">
    <source>
        <dbReference type="ARBA" id="ARBA00009129"/>
    </source>
</evidence>
<dbReference type="Pfam" id="PF05532">
    <property type="entry name" value="CsbD"/>
    <property type="match status" value="1"/>
</dbReference>
<dbReference type="Proteomes" id="UP000051813">
    <property type="component" value="Unassembled WGS sequence"/>
</dbReference>
<evidence type="ECO:0000313" key="4">
    <source>
        <dbReference type="EMBL" id="KRM78386.1"/>
    </source>
</evidence>